<dbReference type="Gene3D" id="3.40.630.30">
    <property type="match status" value="1"/>
</dbReference>
<dbReference type="CDD" id="cd04301">
    <property type="entry name" value="NAT_SF"/>
    <property type="match status" value="1"/>
</dbReference>
<dbReference type="PROSITE" id="PS51186">
    <property type="entry name" value="GNAT"/>
    <property type="match status" value="1"/>
</dbReference>
<name>A0A6A7ZPZ7_RHIML</name>
<gene>
    <name evidence="3" type="ORF">GHK45_13735</name>
</gene>
<dbReference type="InterPro" id="IPR000182">
    <property type="entry name" value="GNAT_dom"/>
</dbReference>
<dbReference type="PANTHER" id="PTHR43877">
    <property type="entry name" value="AMINOALKYLPHOSPHONATE N-ACETYLTRANSFERASE-RELATED-RELATED"/>
    <property type="match status" value="1"/>
</dbReference>
<dbReference type="AlphaFoldDB" id="A0A6A7ZPZ7"/>
<sequence length="161" mass="18282">MYIRPAVFGDKEAIAHLWHQGWHDAHAELVPPEVLPYRTQSHFLIWLKEAPDTFYVARSGENLLGFVSLQGIEVVKLYVAVGSRGTGVASALLSFAERTLRQNGVLEAELHCTAGNARAERFYRRQGWSLFDTFDDALWAPTGINHKFVVSTHRYRKKLSE</sequence>
<dbReference type="PANTHER" id="PTHR43877:SF2">
    <property type="entry name" value="AMINOALKYLPHOSPHONATE N-ACETYLTRANSFERASE-RELATED"/>
    <property type="match status" value="1"/>
</dbReference>
<dbReference type="RefSeq" id="WP_017265310.1">
    <property type="nucleotide sequence ID" value="NZ_CP019585.1"/>
</dbReference>
<dbReference type="InterPro" id="IPR016181">
    <property type="entry name" value="Acyl_CoA_acyltransferase"/>
</dbReference>
<comment type="caution">
    <text evidence="3">The sequence shown here is derived from an EMBL/GenBank/DDBJ whole genome shotgun (WGS) entry which is preliminary data.</text>
</comment>
<dbReference type="EMBL" id="WISP01000103">
    <property type="protein sequence ID" value="MQW04804.1"/>
    <property type="molecule type" value="Genomic_DNA"/>
</dbReference>
<proteinExistence type="predicted"/>
<accession>A0A6A7ZPZ7</accession>
<keyword evidence="2" id="KW-0012">Acyltransferase</keyword>
<organism evidence="3">
    <name type="scientific">Rhizobium meliloti</name>
    <name type="common">Ensifer meliloti</name>
    <name type="synonym">Sinorhizobium meliloti</name>
    <dbReference type="NCBI Taxonomy" id="382"/>
    <lineage>
        <taxon>Bacteria</taxon>
        <taxon>Pseudomonadati</taxon>
        <taxon>Pseudomonadota</taxon>
        <taxon>Alphaproteobacteria</taxon>
        <taxon>Hyphomicrobiales</taxon>
        <taxon>Rhizobiaceae</taxon>
        <taxon>Sinorhizobium/Ensifer group</taxon>
        <taxon>Sinorhizobium</taxon>
    </lineage>
</organism>
<keyword evidence="1 3" id="KW-0808">Transferase</keyword>
<dbReference type="InterPro" id="IPR050832">
    <property type="entry name" value="Bact_Acetyltransf"/>
</dbReference>
<dbReference type="SUPFAM" id="SSF55729">
    <property type="entry name" value="Acyl-CoA N-acyltransferases (Nat)"/>
    <property type="match status" value="1"/>
</dbReference>
<evidence type="ECO:0000256" key="1">
    <source>
        <dbReference type="ARBA" id="ARBA00022679"/>
    </source>
</evidence>
<protein>
    <submittedName>
        <fullName evidence="3">GNAT family N-acetyltransferase</fullName>
    </submittedName>
</protein>
<dbReference type="GO" id="GO:0016747">
    <property type="term" value="F:acyltransferase activity, transferring groups other than amino-acyl groups"/>
    <property type="evidence" value="ECO:0007669"/>
    <property type="project" value="InterPro"/>
</dbReference>
<dbReference type="Pfam" id="PF00583">
    <property type="entry name" value="Acetyltransf_1"/>
    <property type="match status" value="1"/>
</dbReference>
<reference evidence="3" key="1">
    <citation type="journal article" date="2013" name="Genome Biol.">
        <title>Comparative genomics of the core and accessory genomes of 48 Sinorhizobium strains comprising five genospecies.</title>
        <authorList>
            <person name="Sugawara M."/>
            <person name="Epstein B."/>
            <person name="Badgley B.D."/>
            <person name="Unno T."/>
            <person name="Xu L."/>
            <person name="Reese J."/>
            <person name="Gyaneshwar P."/>
            <person name="Denny R."/>
            <person name="Mudge J."/>
            <person name="Bharti A.K."/>
            <person name="Farmer A.D."/>
            <person name="May G.D."/>
            <person name="Woodward J.E."/>
            <person name="Medigue C."/>
            <person name="Vallenet D."/>
            <person name="Lajus A."/>
            <person name="Rouy Z."/>
            <person name="Martinez-Vaz B."/>
            <person name="Tiffin P."/>
            <person name="Young N.D."/>
            <person name="Sadowsky M.J."/>
        </authorList>
    </citation>
    <scope>NUCLEOTIDE SEQUENCE</scope>
    <source>
        <strain evidence="3">M30</strain>
    </source>
</reference>
<evidence type="ECO:0000313" key="3">
    <source>
        <dbReference type="EMBL" id="MQW04804.1"/>
    </source>
</evidence>
<evidence type="ECO:0000256" key="2">
    <source>
        <dbReference type="ARBA" id="ARBA00023315"/>
    </source>
</evidence>